<comment type="caution">
    <text evidence="18">The sequence shown here is derived from an EMBL/GenBank/DDBJ whole genome shotgun (WGS) entry which is preliminary data.</text>
</comment>
<dbReference type="InterPro" id="IPR036890">
    <property type="entry name" value="HATPase_C_sf"/>
</dbReference>
<keyword evidence="13" id="KW-0902">Two-component regulatory system</keyword>
<evidence type="ECO:0000256" key="1">
    <source>
        <dbReference type="ARBA" id="ARBA00000085"/>
    </source>
</evidence>
<feature type="domain" description="HAMP" evidence="17">
    <location>
        <begin position="259"/>
        <end position="311"/>
    </location>
</feature>
<dbReference type="PROSITE" id="PS50109">
    <property type="entry name" value="HIS_KIN"/>
    <property type="match status" value="1"/>
</dbReference>
<dbReference type="SMART" id="SM00304">
    <property type="entry name" value="HAMP"/>
    <property type="match status" value="1"/>
</dbReference>
<name>A0A839IN76_9GAMM</name>
<dbReference type="SUPFAM" id="SSF47384">
    <property type="entry name" value="Homodimeric domain of signal transducing histidine kinase"/>
    <property type="match status" value="1"/>
</dbReference>
<proteinExistence type="predicted"/>
<dbReference type="Pfam" id="PF02518">
    <property type="entry name" value="HATPase_c"/>
    <property type="match status" value="1"/>
</dbReference>
<feature type="domain" description="Histidine kinase" evidence="16">
    <location>
        <begin position="319"/>
        <end position="522"/>
    </location>
</feature>
<keyword evidence="7" id="KW-0808">Transferase</keyword>
<dbReference type="Gene3D" id="3.30.565.10">
    <property type="entry name" value="Histidine kinase-like ATPase, C-terminal domain"/>
    <property type="match status" value="1"/>
</dbReference>
<keyword evidence="9" id="KW-0547">Nucleotide-binding</keyword>
<keyword evidence="19" id="KW-1185">Reference proteome</keyword>
<keyword evidence="10" id="KW-0418">Kinase</keyword>
<organism evidence="18 19">
    <name type="scientific">Oceanospirillum sediminis</name>
    <dbReference type="NCBI Taxonomy" id="2760088"/>
    <lineage>
        <taxon>Bacteria</taxon>
        <taxon>Pseudomonadati</taxon>
        <taxon>Pseudomonadota</taxon>
        <taxon>Gammaproteobacteria</taxon>
        <taxon>Oceanospirillales</taxon>
        <taxon>Oceanospirillaceae</taxon>
        <taxon>Oceanospirillum</taxon>
    </lineage>
</organism>
<keyword evidence="11" id="KW-0067">ATP-binding</keyword>
<dbReference type="GO" id="GO:0000155">
    <property type="term" value="F:phosphorelay sensor kinase activity"/>
    <property type="evidence" value="ECO:0007669"/>
    <property type="project" value="InterPro"/>
</dbReference>
<dbReference type="Pfam" id="PF00672">
    <property type="entry name" value="HAMP"/>
    <property type="match status" value="1"/>
</dbReference>
<dbReference type="Proteomes" id="UP000565262">
    <property type="component" value="Unassembled WGS sequence"/>
</dbReference>
<dbReference type="SMART" id="SM00388">
    <property type="entry name" value="HisKA"/>
    <property type="match status" value="1"/>
</dbReference>
<dbReference type="GO" id="GO:0005886">
    <property type="term" value="C:plasma membrane"/>
    <property type="evidence" value="ECO:0007669"/>
    <property type="project" value="UniProtKB-SubCell"/>
</dbReference>
<evidence type="ECO:0000256" key="2">
    <source>
        <dbReference type="ARBA" id="ARBA00004429"/>
    </source>
</evidence>
<evidence type="ECO:0000256" key="14">
    <source>
        <dbReference type="ARBA" id="ARBA00023136"/>
    </source>
</evidence>
<keyword evidence="5" id="KW-0997">Cell inner membrane</keyword>
<dbReference type="RefSeq" id="WP_182808697.1">
    <property type="nucleotide sequence ID" value="NZ_JACJFM010000010.1"/>
</dbReference>
<evidence type="ECO:0000313" key="18">
    <source>
        <dbReference type="EMBL" id="MBB1486913.1"/>
    </source>
</evidence>
<dbReference type="InterPro" id="IPR050980">
    <property type="entry name" value="2C_sensor_his_kinase"/>
</dbReference>
<evidence type="ECO:0000256" key="12">
    <source>
        <dbReference type="ARBA" id="ARBA00022989"/>
    </source>
</evidence>
<evidence type="ECO:0000256" key="15">
    <source>
        <dbReference type="SAM" id="Phobius"/>
    </source>
</evidence>
<evidence type="ECO:0000256" key="5">
    <source>
        <dbReference type="ARBA" id="ARBA00022519"/>
    </source>
</evidence>
<comment type="subcellular location">
    <subcellularLocation>
        <location evidence="2">Cell inner membrane</location>
        <topology evidence="2">Multi-pass membrane protein</topology>
    </subcellularLocation>
</comment>
<dbReference type="PRINTS" id="PR00344">
    <property type="entry name" value="BCTRLSENSOR"/>
</dbReference>
<dbReference type="InterPro" id="IPR003661">
    <property type="entry name" value="HisK_dim/P_dom"/>
</dbReference>
<evidence type="ECO:0000256" key="4">
    <source>
        <dbReference type="ARBA" id="ARBA00022475"/>
    </source>
</evidence>
<dbReference type="PANTHER" id="PTHR44936:SF5">
    <property type="entry name" value="SENSOR HISTIDINE KINASE ENVZ"/>
    <property type="match status" value="1"/>
</dbReference>
<dbReference type="Gene3D" id="1.10.287.130">
    <property type="match status" value="1"/>
</dbReference>
<evidence type="ECO:0000313" key="19">
    <source>
        <dbReference type="Proteomes" id="UP000565262"/>
    </source>
</evidence>
<dbReference type="CDD" id="cd06225">
    <property type="entry name" value="HAMP"/>
    <property type="match status" value="1"/>
</dbReference>
<gene>
    <name evidence="18" type="ORF">H4O21_09850</name>
</gene>
<dbReference type="CDD" id="cd00082">
    <property type="entry name" value="HisKA"/>
    <property type="match status" value="1"/>
</dbReference>
<evidence type="ECO:0000256" key="11">
    <source>
        <dbReference type="ARBA" id="ARBA00022840"/>
    </source>
</evidence>
<dbReference type="GO" id="GO:0005524">
    <property type="term" value="F:ATP binding"/>
    <property type="evidence" value="ECO:0007669"/>
    <property type="project" value="UniProtKB-KW"/>
</dbReference>
<feature type="transmembrane region" description="Helical" evidence="15">
    <location>
        <begin position="39"/>
        <end position="59"/>
    </location>
</feature>
<dbReference type="PANTHER" id="PTHR44936">
    <property type="entry name" value="SENSOR PROTEIN CREC"/>
    <property type="match status" value="1"/>
</dbReference>
<dbReference type="InterPro" id="IPR003660">
    <property type="entry name" value="HAMP_dom"/>
</dbReference>
<dbReference type="AlphaFoldDB" id="A0A839IN76"/>
<dbReference type="EC" id="2.7.13.3" evidence="3"/>
<sequence>MFKSGIRHFRQKFNTLLSHPGDWRSWLALLRPDTLRARLILLMLLTLILIQCVSIMAYMKDRNQLISKASANLQVQRIAALISLVDQSEPYQYKAILKATETPGLAVLISGDALVADGRMDNEAAYMQKKLYYKTHRQPEQLIRVTYERYRLPDDFDCDAGDYEGAGKSGRYFQGSNHSYWIKEGDKGRPDHHGDWRGRYQGPDFRPYELSISVLLPDNRWLNIRAARTDELPVWNWRSALGLLLTGFLVVGLMLWLLRSNTRPLQKLADAANRIGRGMDTDPLPEEGAREVRNTIQAFNSMQERQQRFIKDRMLMLAAISHDLRTPITKLRLQSEFVSEQDIQQKMLHTLSDMEAMLTATMNFARDDVQNEESRPVDMASLVQSLCDDLIDQGAELQCQVPERLVCECKPTGFRRMVSNVLENAVKYAGSANVILQTETDAESGTDWIMLTVTDDGPGIDESLFEQVFTPFYRIESSRNRSTGGMGLGLSVVRSVALHHGGQVQLQNRPEGGLKVEIRIPC</sequence>
<evidence type="ECO:0000259" key="16">
    <source>
        <dbReference type="PROSITE" id="PS50109"/>
    </source>
</evidence>
<dbReference type="PROSITE" id="PS50885">
    <property type="entry name" value="HAMP"/>
    <property type="match status" value="1"/>
</dbReference>
<dbReference type="InterPro" id="IPR036097">
    <property type="entry name" value="HisK_dim/P_sf"/>
</dbReference>
<keyword evidence="8 15" id="KW-0812">Transmembrane</keyword>
<keyword evidence="14 15" id="KW-0472">Membrane</keyword>
<evidence type="ECO:0000256" key="13">
    <source>
        <dbReference type="ARBA" id="ARBA00023012"/>
    </source>
</evidence>
<evidence type="ECO:0000256" key="9">
    <source>
        <dbReference type="ARBA" id="ARBA00022741"/>
    </source>
</evidence>
<dbReference type="InterPro" id="IPR004358">
    <property type="entry name" value="Sig_transdc_His_kin-like_C"/>
</dbReference>
<comment type="catalytic activity">
    <reaction evidence="1">
        <text>ATP + protein L-histidine = ADP + protein N-phospho-L-histidine.</text>
        <dbReference type="EC" id="2.7.13.3"/>
    </reaction>
</comment>
<evidence type="ECO:0000256" key="7">
    <source>
        <dbReference type="ARBA" id="ARBA00022679"/>
    </source>
</evidence>
<dbReference type="EMBL" id="JACJFM010000010">
    <property type="protein sequence ID" value="MBB1486913.1"/>
    <property type="molecule type" value="Genomic_DNA"/>
</dbReference>
<feature type="transmembrane region" description="Helical" evidence="15">
    <location>
        <begin position="235"/>
        <end position="258"/>
    </location>
</feature>
<evidence type="ECO:0000256" key="6">
    <source>
        <dbReference type="ARBA" id="ARBA00022553"/>
    </source>
</evidence>
<dbReference type="SMART" id="SM00387">
    <property type="entry name" value="HATPase_c"/>
    <property type="match status" value="1"/>
</dbReference>
<accession>A0A839IN76</accession>
<evidence type="ECO:0000259" key="17">
    <source>
        <dbReference type="PROSITE" id="PS50885"/>
    </source>
</evidence>
<reference evidence="18 19" key="1">
    <citation type="submission" date="2020-08" db="EMBL/GenBank/DDBJ databases">
        <title>Oceanospirillum sp. nov. isolated from marine sediment.</title>
        <authorList>
            <person name="Ji X."/>
        </authorList>
    </citation>
    <scope>NUCLEOTIDE SEQUENCE [LARGE SCALE GENOMIC DNA]</scope>
    <source>
        <strain evidence="18 19">D5</strain>
    </source>
</reference>
<evidence type="ECO:0000256" key="8">
    <source>
        <dbReference type="ARBA" id="ARBA00022692"/>
    </source>
</evidence>
<keyword evidence="4" id="KW-1003">Cell membrane</keyword>
<dbReference type="InterPro" id="IPR005467">
    <property type="entry name" value="His_kinase_dom"/>
</dbReference>
<evidence type="ECO:0000256" key="3">
    <source>
        <dbReference type="ARBA" id="ARBA00012438"/>
    </source>
</evidence>
<keyword evidence="12 15" id="KW-1133">Transmembrane helix</keyword>
<evidence type="ECO:0000256" key="10">
    <source>
        <dbReference type="ARBA" id="ARBA00022777"/>
    </source>
</evidence>
<dbReference type="InterPro" id="IPR003594">
    <property type="entry name" value="HATPase_dom"/>
</dbReference>
<protein>
    <recommendedName>
        <fullName evidence="3">histidine kinase</fullName>
        <ecNumber evidence="3">2.7.13.3</ecNumber>
    </recommendedName>
</protein>
<dbReference type="SUPFAM" id="SSF55874">
    <property type="entry name" value="ATPase domain of HSP90 chaperone/DNA topoisomerase II/histidine kinase"/>
    <property type="match status" value="1"/>
</dbReference>
<keyword evidence="6" id="KW-0597">Phosphoprotein</keyword>